<evidence type="ECO:0000256" key="2">
    <source>
        <dbReference type="ARBA" id="ARBA00023063"/>
    </source>
</evidence>
<dbReference type="PANTHER" id="PTHR40562">
    <property type="match status" value="1"/>
</dbReference>
<dbReference type="EMBL" id="QVMU01000008">
    <property type="protein sequence ID" value="RJX71449.1"/>
    <property type="molecule type" value="Genomic_DNA"/>
</dbReference>
<dbReference type="SUPFAM" id="SSF50022">
    <property type="entry name" value="ISP domain"/>
    <property type="match status" value="1"/>
</dbReference>
<sequence>MTLLTNVIICKQEQLTPWVGATALVNNEQVALFYIPNSGIYAVQDWDPIGKAYVMSRGIVGDIDGELCIASPLYKQHFSLKTGRCFEDDKYSLRVWPITVKHGHVCLILEE</sequence>
<evidence type="ECO:0000256" key="1">
    <source>
        <dbReference type="ARBA" id="ARBA00023002"/>
    </source>
</evidence>
<accession>A0A3A6R3H5</accession>
<proteinExistence type="predicted"/>
<dbReference type="PANTHER" id="PTHR40562:SF1">
    <property type="entry name" value="NITRITE REDUCTASE (NADH) SMALL SUBUNIT"/>
    <property type="match status" value="1"/>
</dbReference>
<dbReference type="Pfam" id="PF13806">
    <property type="entry name" value="Rieske_2"/>
    <property type="match status" value="1"/>
</dbReference>
<name>A0A3A6R3H5_9VIBR</name>
<keyword evidence="2" id="KW-0534">Nitrate assimilation</keyword>
<organism evidence="4 5">
    <name type="scientific">Vibrio sinensis</name>
    <dbReference type="NCBI Taxonomy" id="2302434"/>
    <lineage>
        <taxon>Bacteria</taxon>
        <taxon>Pseudomonadati</taxon>
        <taxon>Pseudomonadota</taxon>
        <taxon>Gammaproteobacteria</taxon>
        <taxon>Vibrionales</taxon>
        <taxon>Vibrionaceae</taxon>
        <taxon>Vibrio</taxon>
    </lineage>
</organism>
<dbReference type="CDD" id="cd03529">
    <property type="entry name" value="Rieske_NirD"/>
    <property type="match status" value="1"/>
</dbReference>
<evidence type="ECO:0000313" key="5">
    <source>
        <dbReference type="Proteomes" id="UP000273252"/>
    </source>
</evidence>
<dbReference type="GO" id="GO:0008942">
    <property type="term" value="F:nitrite reductase [NAD(P)H] activity"/>
    <property type="evidence" value="ECO:0007669"/>
    <property type="project" value="InterPro"/>
</dbReference>
<keyword evidence="5" id="KW-1185">Reference proteome</keyword>
<keyword evidence="1" id="KW-0560">Oxidoreductase</keyword>
<dbReference type="NCBIfam" id="TIGR02378">
    <property type="entry name" value="nirD_assim_sml"/>
    <property type="match status" value="1"/>
</dbReference>
<dbReference type="GO" id="GO:0042128">
    <property type="term" value="P:nitrate assimilation"/>
    <property type="evidence" value="ECO:0007669"/>
    <property type="project" value="UniProtKB-KW"/>
</dbReference>
<dbReference type="AlphaFoldDB" id="A0A3A6R3H5"/>
<dbReference type="InterPro" id="IPR017881">
    <property type="entry name" value="NirD"/>
</dbReference>
<evidence type="ECO:0000313" key="4">
    <source>
        <dbReference type="EMBL" id="RJX71449.1"/>
    </source>
</evidence>
<gene>
    <name evidence="4" type="primary">nirD</name>
    <name evidence="4" type="ORF">DZ860_10945</name>
</gene>
<feature type="domain" description="Rieske-like [2Fe-2S]" evidence="3">
    <location>
        <begin position="8"/>
        <end position="106"/>
    </location>
</feature>
<evidence type="ECO:0000259" key="3">
    <source>
        <dbReference type="Pfam" id="PF13806"/>
    </source>
</evidence>
<dbReference type="InterPro" id="IPR036922">
    <property type="entry name" value="Rieske_2Fe-2S_sf"/>
</dbReference>
<dbReference type="Proteomes" id="UP000273252">
    <property type="component" value="Unassembled WGS sequence"/>
</dbReference>
<dbReference type="OrthoDB" id="516687at2"/>
<dbReference type="GO" id="GO:0051537">
    <property type="term" value="F:2 iron, 2 sulfur cluster binding"/>
    <property type="evidence" value="ECO:0007669"/>
    <property type="project" value="InterPro"/>
</dbReference>
<dbReference type="RefSeq" id="WP_120031175.1">
    <property type="nucleotide sequence ID" value="NZ_QVMU01000008.1"/>
</dbReference>
<comment type="caution">
    <text evidence="4">The sequence shown here is derived from an EMBL/GenBank/DDBJ whole genome shotgun (WGS) entry which is preliminary data.</text>
</comment>
<reference evidence="4 5" key="1">
    <citation type="submission" date="2018-08" db="EMBL/GenBank/DDBJ databases">
        <title>Vibrio isolated from the Eastern China Marginal Seas.</title>
        <authorList>
            <person name="Li Y."/>
        </authorList>
    </citation>
    <scope>NUCLEOTIDE SEQUENCE [LARGE SCALE GENOMIC DNA]</scope>
    <source>
        <strain evidence="4 5">BEI233</strain>
    </source>
</reference>
<protein>
    <submittedName>
        <fullName evidence="4">Nitrite reductase (NAD(P)H) small subunit</fullName>
    </submittedName>
</protein>
<dbReference type="InterPro" id="IPR012748">
    <property type="entry name" value="Rieske-like_NirD"/>
</dbReference>
<dbReference type="Gene3D" id="2.102.10.10">
    <property type="entry name" value="Rieske [2Fe-2S] iron-sulphur domain"/>
    <property type="match status" value="1"/>
</dbReference>
<dbReference type="PROSITE" id="PS51300">
    <property type="entry name" value="NIRD"/>
    <property type="match status" value="1"/>
</dbReference>